<dbReference type="Pfam" id="PF01471">
    <property type="entry name" value="PG_binding_1"/>
    <property type="match status" value="1"/>
</dbReference>
<dbReference type="RefSeq" id="WP_015925592.1">
    <property type="nucleotide sequence ID" value="NC_011898.1"/>
</dbReference>
<dbReference type="SUPFAM" id="SSF47090">
    <property type="entry name" value="PGBD-like"/>
    <property type="match status" value="1"/>
</dbReference>
<name>B8I461_RUMCH</name>
<dbReference type="InterPro" id="IPR036365">
    <property type="entry name" value="PGBD-like_sf"/>
</dbReference>
<evidence type="ECO:0000259" key="2">
    <source>
        <dbReference type="Pfam" id="PF01471"/>
    </source>
</evidence>
<reference evidence="3 4" key="1">
    <citation type="submission" date="2009-01" db="EMBL/GenBank/DDBJ databases">
        <title>Complete sequence of Clostridium cellulolyticum H10.</title>
        <authorList>
            <consortium name="US DOE Joint Genome Institute"/>
            <person name="Lucas S."/>
            <person name="Copeland A."/>
            <person name="Lapidus A."/>
            <person name="Glavina del Rio T."/>
            <person name="Dalin E."/>
            <person name="Tice H."/>
            <person name="Bruce D."/>
            <person name="Goodwin L."/>
            <person name="Pitluck S."/>
            <person name="Chertkov O."/>
            <person name="Saunders E."/>
            <person name="Brettin T."/>
            <person name="Detter J.C."/>
            <person name="Han C."/>
            <person name="Larimer F."/>
            <person name="Land M."/>
            <person name="Hauser L."/>
            <person name="Kyrpides N."/>
            <person name="Ivanova N."/>
            <person name="Zhou J."/>
            <person name="Richardson P."/>
        </authorList>
    </citation>
    <scope>NUCLEOTIDE SEQUENCE [LARGE SCALE GENOMIC DNA]</scope>
    <source>
        <strain evidence="4">ATCC 35319 / DSM 5812 / JCM 6584 / H10</strain>
    </source>
</reference>
<dbReference type="KEGG" id="cce:Ccel_2151"/>
<feature type="compositionally biased region" description="Polar residues" evidence="1">
    <location>
        <begin position="118"/>
        <end position="137"/>
    </location>
</feature>
<accession>B8I461</accession>
<dbReference type="AlphaFoldDB" id="B8I461"/>
<dbReference type="InterPro" id="IPR036366">
    <property type="entry name" value="PGBDSf"/>
</dbReference>
<dbReference type="eggNOG" id="ENOG503376P">
    <property type="taxonomic scope" value="Bacteria"/>
</dbReference>
<gene>
    <name evidence="3" type="ordered locus">Ccel_2151</name>
</gene>
<organism evidence="3 4">
    <name type="scientific">Ruminiclostridium cellulolyticum (strain ATCC 35319 / DSM 5812 / JCM 6584 / H10)</name>
    <name type="common">Clostridium cellulolyticum</name>
    <dbReference type="NCBI Taxonomy" id="394503"/>
    <lineage>
        <taxon>Bacteria</taxon>
        <taxon>Bacillati</taxon>
        <taxon>Bacillota</taxon>
        <taxon>Clostridia</taxon>
        <taxon>Eubacteriales</taxon>
        <taxon>Oscillospiraceae</taxon>
        <taxon>Ruminiclostridium</taxon>
    </lineage>
</organism>
<dbReference type="EMBL" id="CP001348">
    <property type="protein sequence ID" value="ACL76494.1"/>
    <property type="molecule type" value="Genomic_DNA"/>
</dbReference>
<dbReference type="HOGENOM" id="CLU_796202_0_0_9"/>
<dbReference type="Proteomes" id="UP000001349">
    <property type="component" value="Chromosome"/>
</dbReference>
<feature type="domain" description="Peptidoglycan binding-like" evidence="2">
    <location>
        <begin position="2"/>
        <end position="43"/>
    </location>
</feature>
<keyword evidence="4" id="KW-1185">Reference proteome</keyword>
<sequence length="348" mass="38233">MSGDDVMDLQLKLIKLGYKGENGNAFKATGYFGTDTLAALNKYKDKVLPAGNRGSNRGLAGDTTLAYLNYSYNMHYANNLTESNSRAYATNNAKYTFNQQLSNVKSSNLPNKPVAPKPSTNMGTTVNSKGSGESASSKVMGNDNIIPIYSIVPKPTMTKEAAIDIIGNVDVNNFIGFDWFSKVYNSVEINSIPVVITYRDGDYTYSYMLGQCHPVSFFGVSIDPDDLYSYQLVFTDAPQYDYGIVFVGETSLDYMKDVTILNGTYYSPKTTIDRIGQIEAKGVDFSKFQKKVISSRTSTEGGSSSVIRYSDSNGTSFVIHEVTDASGKLLHRDFDAVRIESGQLINKK</sequence>
<protein>
    <submittedName>
        <fullName evidence="3">Peptidoglycan-binding domain 1 protein</fullName>
    </submittedName>
</protein>
<dbReference type="InterPro" id="IPR002477">
    <property type="entry name" value="Peptidoglycan-bd-like"/>
</dbReference>
<evidence type="ECO:0000313" key="4">
    <source>
        <dbReference type="Proteomes" id="UP000001349"/>
    </source>
</evidence>
<evidence type="ECO:0000256" key="1">
    <source>
        <dbReference type="SAM" id="MobiDB-lite"/>
    </source>
</evidence>
<dbReference type="Gene3D" id="1.10.101.10">
    <property type="entry name" value="PGBD-like superfamily/PGBD"/>
    <property type="match status" value="1"/>
</dbReference>
<evidence type="ECO:0000313" key="3">
    <source>
        <dbReference type="EMBL" id="ACL76494.1"/>
    </source>
</evidence>
<feature type="region of interest" description="Disordered" evidence="1">
    <location>
        <begin position="105"/>
        <end position="137"/>
    </location>
</feature>
<proteinExistence type="predicted"/>
<dbReference type="STRING" id="394503.Ccel_2151"/>